<proteinExistence type="predicted"/>
<dbReference type="EMBL" id="JAGIZB010000018">
    <property type="protein sequence ID" value="MBP0446541.1"/>
    <property type="molecule type" value="Genomic_DNA"/>
</dbReference>
<name>A0ABS4AHP1_9PROT</name>
<organism evidence="1 2">
    <name type="scientific">Pararoseomonas baculiformis</name>
    <dbReference type="NCBI Taxonomy" id="2820812"/>
    <lineage>
        <taxon>Bacteria</taxon>
        <taxon>Pseudomonadati</taxon>
        <taxon>Pseudomonadota</taxon>
        <taxon>Alphaproteobacteria</taxon>
        <taxon>Acetobacterales</taxon>
        <taxon>Acetobacteraceae</taxon>
        <taxon>Pararoseomonas</taxon>
    </lineage>
</organism>
<gene>
    <name evidence="1" type="ORF">J8J14_17340</name>
</gene>
<comment type="caution">
    <text evidence="1">The sequence shown here is derived from an EMBL/GenBank/DDBJ whole genome shotgun (WGS) entry which is preliminary data.</text>
</comment>
<accession>A0ABS4AHP1</accession>
<reference evidence="1 2" key="1">
    <citation type="submission" date="2021-03" db="EMBL/GenBank/DDBJ databases">
        <authorList>
            <person name="So Y."/>
        </authorList>
    </citation>
    <scope>NUCLEOTIDE SEQUENCE [LARGE SCALE GENOMIC DNA]</scope>
    <source>
        <strain evidence="1 2">SSH11</strain>
    </source>
</reference>
<dbReference type="Proteomes" id="UP000681594">
    <property type="component" value="Unassembled WGS sequence"/>
</dbReference>
<evidence type="ECO:0000313" key="1">
    <source>
        <dbReference type="EMBL" id="MBP0446541.1"/>
    </source>
</evidence>
<dbReference type="RefSeq" id="WP_209380810.1">
    <property type="nucleotide sequence ID" value="NZ_JAGIZB010000018.1"/>
</dbReference>
<protein>
    <recommendedName>
        <fullName evidence="3">DUF2550 family protein</fullName>
    </recommendedName>
</protein>
<sequence length="135" mass="15073">MVTLAVLAVIAGLGVIAWRIWAVRAGRRKAIEALMLECPGLDDRLDGQDATLLFSGHEEMVGIASHKVTKLLPFSIIRKWRVEPVYNSADKRVGWNFIIETADTLEPIWTIRMRSGPGNAMPNFWMAKFSAHLNG</sequence>
<evidence type="ECO:0008006" key="3">
    <source>
        <dbReference type="Google" id="ProtNLM"/>
    </source>
</evidence>
<keyword evidence="2" id="KW-1185">Reference proteome</keyword>
<evidence type="ECO:0000313" key="2">
    <source>
        <dbReference type="Proteomes" id="UP000681594"/>
    </source>
</evidence>